<dbReference type="SMART" id="SM00876">
    <property type="entry name" value="BATS"/>
    <property type="match status" value="1"/>
</dbReference>
<gene>
    <name evidence="8" type="ORF">BCY89_03290</name>
</gene>
<dbReference type="Pfam" id="PF04055">
    <property type="entry name" value="Radical_SAM"/>
    <property type="match status" value="1"/>
</dbReference>
<keyword evidence="5" id="KW-0408">Iron</keyword>
<dbReference type="InterPro" id="IPR013785">
    <property type="entry name" value="Aldolase_TIM"/>
</dbReference>
<keyword evidence="3" id="KW-0949">S-adenosyl-L-methionine</keyword>
<comment type="cofactor">
    <cofactor evidence="1">
        <name>[4Fe-4S] cluster</name>
        <dbReference type="ChEBI" id="CHEBI:49883"/>
    </cofactor>
</comment>
<dbReference type="PROSITE" id="PS51918">
    <property type="entry name" value="RADICAL_SAM"/>
    <property type="match status" value="1"/>
</dbReference>
<dbReference type="InterPro" id="IPR058240">
    <property type="entry name" value="rSAM_sf"/>
</dbReference>
<dbReference type="CDD" id="cd01335">
    <property type="entry name" value="Radical_SAM"/>
    <property type="match status" value="1"/>
</dbReference>
<evidence type="ECO:0000256" key="2">
    <source>
        <dbReference type="ARBA" id="ARBA00022485"/>
    </source>
</evidence>
<proteinExistence type="predicted"/>
<dbReference type="PANTHER" id="PTHR43583:SF1">
    <property type="entry name" value="2-IMINOACETATE SYNTHASE"/>
    <property type="match status" value="1"/>
</dbReference>
<dbReference type="SFLD" id="SFLDS00029">
    <property type="entry name" value="Radical_SAM"/>
    <property type="match status" value="1"/>
</dbReference>
<dbReference type="Pfam" id="PF06968">
    <property type="entry name" value="BATS"/>
    <property type="match status" value="1"/>
</dbReference>
<dbReference type="Proteomes" id="UP000286402">
    <property type="component" value="Unassembled WGS sequence"/>
</dbReference>
<dbReference type="NCBIfam" id="TIGR02351">
    <property type="entry name" value="thiH"/>
    <property type="match status" value="1"/>
</dbReference>
<evidence type="ECO:0000256" key="1">
    <source>
        <dbReference type="ARBA" id="ARBA00001966"/>
    </source>
</evidence>
<dbReference type="GO" id="GO:0003824">
    <property type="term" value="F:catalytic activity"/>
    <property type="evidence" value="ECO:0007669"/>
    <property type="project" value="InterPro"/>
</dbReference>
<dbReference type="Gene3D" id="3.20.20.70">
    <property type="entry name" value="Aldolase class I"/>
    <property type="match status" value="1"/>
</dbReference>
<evidence type="ECO:0000313" key="9">
    <source>
        <dbReference type="Proteomes" id="UP000286402"/>
    </source>
</evidence>
<keyword evidence="4" id="KW-0479">Metal-binding</keyword>
<dbReference type="SFLD" id="SFLDG01081">
    <property type="entry name" value="cleavage_of_the_Ca-Cb_bond_in"/>
    <property type="match status" value="1"/>
</dbReference>
<keyword evidence="6" id="KW-0411">Iron-sulfur</keyword>
<keyword evidence="2" id="KW-0004">4Fe-4S</keyword>
<evidence type="ECO:0000259" key="7">
    <source>
        <dbReference type="PROSITE" id="PS51918"/>
    </source>
</evidence>
<dbReference type="InterPro" id="IPR010722">
    <property type="entry name" value="BATS_dom"/>
</dbReference>
<dbReference type="SFLD" id="SFLDG01060">
    <property type="entry name" value="BATS_domain_containing"/>
    <property type="match status" value="1"/>
</dbReference>
<organism evidence="8 9">
    <name type="scientific">Sphingobacterium siyangense</name>
    <dbReference type="NCBI Taxonomy" id="459529"/>
    <lineage>
        <taxon>Bacteria</taxon>
        <taxon>Pseudomonadati</taxon>
        <taxon>Bacteroidota</taxon>
        <taxon>Sphingobacteriia</taxon>
        <taxon>Sphingobacteriales</taxon>
        <taxon>Sphingobacteriaceae</taxon>
        <taxon>Sphingobacterium</taxon>
    </lineage>
</organism>
<evidence type="ECO:0000256" key="5">
    <source>
        <dbReference type="ARBA" id="ARBA00023004"/>
    </source>
</evidence>
<sequence length="374" mass="43135">MTDFKTILDEYSWNDVHTQIYDATNRDVQHALEKDHLTLADFRALISPAAAPYLEQMAQKTQQITQRRFGKTIQLYAPLYLSNECQNICTYCGFSMDNKIKRKTLSNTELLLEAMALKSMGINHILLVSGEANKTVEINYFLNAIHLLKSHFSQISIEVQPLEESEYRLLQAAGVYAILVYQETYHREVYKQYHPKGKKSNFDYRLDTPDRIGRAGIHKIGLGVLLGLEDWRVDSFFTAAHIAYLQKQYWQTRYSISFPRLRPAAGSVEPNFHLADRDLLQLICAYRLWNENLEISISTRENQTFRDHIIPIGVTTMSAASKTNPGGYVVDPQALEQFEVSDERDMETIKNQIRKMGYSPVMKDWESNYAGIVR</sequence>
<reference evidence="8 9" key="1">
    <citation type="submission" date="2016-07" db="EMBL/GenBank/DDBJ databases">
        <title>Genome analysis of Sphingobacterium siyangense T12B17.</title>
        <authorList>
            <person name="Xu D."/>
            <person name="Su Y."/>
            <person name="Zheng S."/>
        </authorList>
    </citation>
    <scope>NUCLEOTIDE SEQUENCE [LARGE SCALE GENOMIC DNA]</scope>
    <source>
        <strain evidence="8 9">T12B17</strain>
    </source>
</reference>
<dbReference type="InterPro" id="IPR034428">
    <property type="entry name" value="ThiH/NoCL/HydG-like"/>
</dbReference>
<protein>
    <submittedName>
        <fullName evidence="8">Thiamine biosynthesis protein ThiH</fullName>
    </submittedName>
</protein>
<evidence type="ECO:0000256" key="4">
    <source>
        <dbReference type="ARBA" id="ARBA00022723"/>
    </source>
</evidence>
<evidence type="ECO:0000256" key="3">
    <source>
        <dbReference type="ARBA" id="ARBA00022691"/>
    </source>
</evidence>
<evidence type="ECO:0000313" key="8">
    <source>
        <dbReference type="EMBL" id="RKF42510.1"/>
    </source>
</evidence>
<dbReference type="GO" id="GO:0051539">
    <property type="term" value="F:4 iron, 4 sulfur cluster binding"/>
    <property type="evidence" value="ECO:0007669"/>
    <property type="project" value="UniProtKB-KW"/>
</dbReference>
<dbReference type="InterPro" id="IPR007197">
    <property type="entry name" value="rSAM"/>
</dbReference>
<feature type="domain" description="Radical SAM core" evidence="7">
    <location>
        <begin position="71"/>
        <end position="298"/>
    </location>
</feature>
<dbReference type="AlphaFoldDB" id="A0A420GBG3"/>
<keyword evidence="9" id="KW-1185">Reference proteome</keyword>
<dbReference type="GO" id="GO:0009228">
    <property type="term" value="P:thiamine biosynthetic process"/>
    <property type="evidence" value="ECO:0007669"/>
    <property type="project" value="InterPro"/>
</dbReference>
<dbReference type="RefSeq" id="WP_120332806.1">
    <property type="nucleotide sequence ID" value="NZ_MCAQ01000001.1"/>
</dbReference>
<dbReference type="PANTHER" id="PTHR43583">
    <property type="entry name" value="2-IMINOACETATE SYNTHASE"/>
    <property type="match status" value="1"/>
</dbReference>
<name>A0A420GBG3_9SPHI</name>
<dbReference type="SUPFAM" id="SSF102114">
    <property type="entry name" value="Radical SAM enzymes"/>
    <property type="match status" value="1"/>
</dbReference>
<accession>A0A420GBG3</accession>
<dbReference type="EMBL" id="MCAQ01000001">
    <property type="protein sequence ID" value="RKF42510.1"/>
    <property type="molecule type" value="Genomic_DNA"/>
</dbReference>
<comment type="caution">
    <text evidence="8">The sequence shown here is derived from an EMBL/GenBank/DDBJ whole genome shotgun (WGS) entry which is preliminary data.</text>
</comment>
<evidence type="ECO:0000256" key="6">
    <source>
        <dbReference type="ARBA" id="ARBA00023014"/>
    </source>
</evidence>
<dbReference type="SFLD" id="SFLDF00301">
    <property type="entry name" value="2-iminoacetate_synthase_(ThiH)"/>
    <property type="match status" value="1"/>
</dbReference>
<dbReference type="InterPro" id="IPR012726">
    <property type="entry name" value="ThiH"/>
</dbReference>
<dbReference type="GO" id="GO:0005506">
    <property type="term" value="F:iron ion binding"/>
    <property type="evidence" value="ECO:0007669"/>
    <property type="project" value="InterPro"/>
</dbReference>